<feature type="region of interest" description="Disordered" evidence="1">
    <location>
        <begin position="76"/>
        <end position="208"/>
    </location>
</feature>
<protein>
    <recommendedName>
        <fullName evidence="5">Outer membrane protein beta-barrel domain-containing protein</fullName>
    </recommendedName>
</protein>
<keyword evidence="2" id="KW-0812">Transmembrane</keyword>
<proteinExistence type="predicted"/>
<sequence>MENKKDIGKLFKDNLSQLDYSPSEMVWDKIETDLKKDKRKRRFFFWIFFSSLIIIGITSYSYYHFNSVNEETNNGTNSTALNSNTNQNNNTISNNSEENTNSNTKQNNNTVLNNSKENVISNNSRNNNTKNHNNSYNFNTTKKSDLKYNSKNNSNKTNATKKSLVSNSRTKSGKKSSYETNVAMKKSLVSNTNRTKETSGYKNSRNTKSNKANLFKLTDYNLYSNTNKAIKNTITKKKIRSNNLNNNKTESINFSKNSSSTYNSTTSLNENNISNSQVISFSKIDSCCSDENCIVTIEQIQEKIKKKKLPETKEDTVVKPKSKILIVSPFAGFNTNYKIGTENKFGNSEVIDGSRKYGNLFGLKLKWMFSEKTGIQSGVSINTFYYNTTVKNLNGNLQTESIELNQDSSTINAVFSNSEKITFQQHLRYIEIPIEAYHYFNTSKLNHAASFGLSFYLPIKNEVNAYSENVSKMNIGKSLAYLKQGYGLNLNYYLNYNLSDKIQIFVSPAAQFQFLGNFDYAQPTSYSFSISSGINYKF</sequence>
<reference evidence="3 4" key="1">
    <citation type="submission" date="2020-08" db="EMBL/GenBank/DDBJ databases">
        <title>Description of novel Flavobacterium F-408 isolate.</title>
        <authorList>
            <person name="Saticioglu I.B."/>
            <person name="Duman M."/>
            <person name="Altun S."/>
        </authorList>
    </citation>
    <scope>NUCLEOTIDE SEQUENCE [LARGE SCALE GENOMIC DNA]</scope>
    <source>
        <strain evidence="3 4">F-408</strain>
    </source>
</reference>
<feature type="compositionally biased region" description="Low complexity" evidence="1">
    <location>
        <begin position="76"/>
        <end position="141"/>
    </location>
</feature>
<evidence type="ECO:0000256" key="2">
    <source>
        <dbReference type="SAM" id="Phobius"/>
    </source>
</evidence>
<accession>A0ABR7J0C0</accession>
<evidence type="ECO:0008006" key="5">
    <source>
        <dbReference type="Google" id="ProtNLM"/>
    </source>
</evidence>
<keyword evidence="2" id="KW-1133">Transmembrane helix</keyword>
<organism evidence="3 4">
    <name type="scientific">Flavobacterium bernardetii</name>
    <dbReference type="NCBI Taxonomy" id="2813823"/>
    <lineage>
        <taxon>Bacteria</taxon>
        <taxon>Pseudomonadati</taxon>
        <taxon>Bacteroidota</taxon>
        <taxon>Flavobacteriia</taxon>
        <taxon>Flavobacteriales</taxon>
        <taxon>Flavobacteriaceae</taxon>
        <taxon>Flavobacterium</taxon>
    </lineage>
</organism>
<feature type="transmembrane region" description="Helical" evidence="2">
    <location>
        <begin position="43"/>
        <end position="63"/>
    </location>
</feature>
<name>A0ABR7J0C0_9FLAO</name>
<evidence type="ECO:0000256" key="1">
    <source>
        <dbReference type="SAM" id="MobiDB-lite"/>
    </source>
</evidence>
<keyword evidence="4" id="KW-1185">Reference proteome</keyword>
<comment type="caution">
    <text evidence="3">The sequence shown here is derived from an EMBL/GenBank/DDBJ whole genome shotgun (WGS) entry which is preliminary data.</text>
</comment>
<feature type="compositionally biased region" description="Low complexity" evidence="1">
    <location>
        <begin position="149"/>
        <end position="163"/>
    </location>
</feature>
<dbReference type="EMBL" id="JACRUN010000006">
    <property type="protein sequence ID" value="MBC5835403.1"/>
    <property type="molecule type" value="Genomic_DNA"/>
</dbReference>
<evidence type="ECO:0000313" key="3">
    <source>
        <dbReference type="EMBL" id="MBC5835403.1"/>
    </source>
</evidence>
<dbReference type="Proteomes" id="UP000605990">
    <property type="component" value="Unassembled WGS sequence"/>
</dbReference>
<dbReference type="RefSeq" id="WP_166125851.1">
    <property type="nucleotide sequence ID" value="NZ_JAANOQ010000002.1"/>
</dbReference>
<gene>
    <name evidence="3" type="ORF">H8R27_10960</name>
</gene>
<evidence type="ECO:0000313" key="4">
    <source>
        <dbReference type="Proteomes" id="UP000605990"/>
    </source>
</evidence>
<keyword evidence="2" id="KW-0472">Membrane</keyword>